<evidence type="ECO:0000256" key="4">
    <source>
        <dbReference type="ARBA" id="ARBA00022729"/>
    </source>
</evidence>
<sequence length="494" mass="55310" precursor="true">MAYFNSWRKPSLIVFACLLCFLSSSAARAEKRSPNFVFFLVDDMGYMDIGANNPDTFYETPNIDALAASGIRFTNGYAANPVCSPTRYSIMTGKHPSRVDATNFFSGARAGRFRPAVLNDRMPVSEVTMAEALKEAGYQTAFLGKWHLGPTQEFWPENQGFDFNVGGQHRGHPKSYFSPYSNPKLSDGPKGEHLTARLTNEATRLIGEMKDEPFLLYMAYYTVHTPLQAPKDLVEKYRRKAESVESDLEEFAPEEQVFPNSKNKRLVRQVQKHATYAAMVETLDDSVGRILNQLKELNLEEDTIICFTSDNGGLSTSEGSPTSNLPLRGGKGWLYEGGIREPFLIRWPGVTKPGTTSDVPVVSTDFYPTMLDMAGIEPKPQQHVDGRSLAPLIKDGTPPERDAIFWHYPHYSNQGGIPGAAVRMGNFKLIERFEDGRCHLYDLSADIGEQNDLAADMPDKVDAMKARLHAWYKDVDAKFLRPLKDGGPEPWRPE</sequence>
<keyword evidence="3" id="KW-0479">Metal-binding</keyword>
<dbReference type="GO" id="GO:0046872">
    <property type="term" value="F:metal ion binding"/>
    <property type="evidence" value="ECO:0007669"/>
    <property type="project" value="UniProtKB-KW"/>
</dbReference>
<proteinExistence type="inferred from homology"/>
<evidence type="ECO:0000259" key="8">
    <source>
        <dbReference type="Pfam" id="PF00884"/>
    </source>
</evidence>
<dbReference type="EC" id="3.1.6.1" evidence="9"/>
<dbReference type="FunFam" id="3.40.720.10:FF:000065">
    <property type="entry name" value="Arylsulfatase A"/>
    <property type="match status" value="1"/>
</dbReference>
<dbReference type="Proteomes" id="UP000187735">
    <property type="component" value="Chromosome"/>
</dbReference>
<dbReference type="InterPro" id="IPR000917">
    <property type="entry name" value="Sulfatase_N"/>
</dbReference>
<dbReference type="EMBL" id="CP017641">
    <property type="protein sequence ID" value="APZ94466.1"/>
    <property type="molecule type" value="Genomic_DNA"/>
</dbReference>
<dbReference type="AlphaFoldDB" id="A0A1P8WKA2"/>
<evidence type="ECO:0000256" key="6">
    <source>
        <dbReference type="ARBA" id="ARBA00022837"/>
    </source>
</evidence>
<evidence type="ECO:0000313" key="10">
    <source>
        <dbReference type="Proteomes" id="UP000187735"/>
    </source>
</evidence>
<keyword evidence="6" id="KW-0106">Calcium</keyword>
<name>A0A1P8WKA2_9PLAN</name>
<reference evidence="9 10" key="1">
    <citation type="journal article" date="2016" name="Front. Microbiol.">
        <title>Fuerstia marisgermanicae gen. nov., sp. nov., an Unusual Member of the Phylum Planctomycetes from the German Wadden Sea.</title>
        <authorList>
            <person name="Kohn T."/>
            <person name="Heuer A."/>
            <person name="Jogler M."/>
            <person name="Vollmers J."/>
            <person name="Boedeker C."/>
            <person name="Bunk B."/>
            <person name="Rast P."/>
            <person name="Borchert D."/>
            <person name="Glockner I."/>
            <person name="Freese H.M."/>
            <person name="Klenk H.P."/>
            <person name="Overmann J."/>
            <person name="Kaster A.K."/>
            <person name="Rohde M."/>
            <person name="Wiegand S."/>
            <person name="Jogler C."/>
        </authorList>
    </citation>
    <scope>NUCLEOTIDE SEQUENCE [LARGE SCALE GENOMIC DNA]</scope>
    <source>
        <strain evidence="9 10">NH11</strain>
    </source>
</reference>
<evidence type="ECO:0000313" key="9">
    <source>
        <dbReference type="EMBL" id="APZ94466.1"/>
    </source>
</evidence>
<evidence type="ECO:0000256" key="1">
    <source>
        <dbReference type="ARBA" id="ARBA00001913"/>
    </source>
</evidence>
<dbReference type="Gene3D" id="3.30.1120.10">
    <property type="match status" value="1"/>
</dbReference>
<dbReference type="OrthoDB" id="9783154at2"/>
<protein>
    <submittedName>
        <fullName evidence="9">Arylsulfatase</fullName>
        <ecNumber evidence="9">3.1.6.1</ecNumber>
    </submittedName>
</protein>
<dbReference type="GO" id="GO:0004065">
    <property type="term" value="F:arylsulfatase activity"/>
    <property type="evidence" value="ECO:0007669"/>
    <property type="project" value="UniProtKB-EC"/>
</dbReference>
<feature type="chain" id="PRO_5013360806" evidence="7">
    <location>
        <begin position="27"/>
        <end position="494"/>
    </location>
</feature>
<dbReference type="KEGG" id="fmr:Fuma_04098"/>
<gene>
    <name evidence="9" type="primary">atsA_28</name>
    <name evidence="9" type="ORF">Fuma_04098</name>
</gene>
<dbReference type="PROSITE" id="PS00523">
    <property type="entry name" value="SULFATASE_1"/>
    <property type="match status" value="1"/>
</dbReference>
<accession>A0A1P8WKA2</accession>
<organism evidence="9 10">
    <name type="scientific">Fuerstiella marisgermanici</name>
    <dbReference type="NCBI Taxonomy" id="1891926"/>
    <lineage>
        <taxon>Bacteria</taxon>
        <taxon>Pseudomonadati</taxon>
        <taxon>Planctomycetota</taxon>
        <taxon>Planctomycetia</taxon>
        <taxon>Planctomycetales</taxon>
        <taxon>Planctomycetaceae</taxon>
        <taxon>Fuerstiella</taxon>
    </lineage>
</organism>
<dbReference type="PANTHER" id="PTHR42693:SF42">
    <property type="entry name" value="ARYLSULFATASE G"/>
    <property type="match status" value="1"/>
</dbReference>
<dbReference type="InterPro" id="IPR024607">
    <property type="entry name" value="Sulfatase_CS"/>
</dbReference>
<evidence type="ECO:0000256" key="5">
    <source>
        <dbReference type="ARBA" id="ARBA00022801"/>
    </source>
</evidence>
<dbReference type="InterPro" id="IPR050738">
    <property type="entry name" value="Sulfatase"/>
</dbReference>
<feature type="signal peptide" evidence="7">
    <location>
        <begin position="1"/>
        <end position="26"/>
    </location>
</feature>
<dbReference type="Pfam" id="PF00884">
    <property type="entry name" value="Sulfatase"/>
    <property type="match status" value="1"/>
</dbReference>
<dbReference type="CDD" id="cd16144">
    <property type="entry name" value="ARS_like"/>
    <property type="match status" value="1"/>
</dbReference>
<dbReference type="PANTHER" id="PTHR42693">
    <property type="entry name" value="ARYLSULFATASE FAMILY MEMBER"/>
    <property type="match status" value="1"/>
</dbReference>
<keyword evidence="5 9" id="KW-0378">Hydrolase</keyword>
<keyword evidence="4 7" id="KW-0732">Signal</keyword>
<evidence type="ECO:0000256" key="3">
    <source>
        <dbReference type="ARBA" id="ARBA00022723"/>
    </source>
</evidence>
<keyword evidence="10" id="KW-1185">Reference proteome</keyword>
<evidence type="ECO:0000256" key="2">
    <source>
        <dbReference type="ARBA" id="ARBA00008779"/>
    </source>
</evidence>
<dbReference type="RefSeq" id="WP_083732193.1">
    <property type="nucleotide sequence ID" value="NZ_CP017641.1"/>
</dbReference>
<comment type="similarity">
    <text evidence="2">Belongs to the sulfatase family.</text>
</comment>
<dbReference type="InterPro" id="IPR017850">
    <property type="entry name" value="Alkaline_phosphatase_core_sf"/>
</dbReference>
<dbReference type="Gene3D" id="3.40.720.10">
    <property type="entry name" value="Alkaline Phosphatase, subunit A"/>
    <property type="match status" value="1"/>
</dbReference>
<evidence type="ECO:0000256" key="7">
    <source>
        <dbReference type="SAM" id="SignalP"/>
    </source>
</evidence>
<feature type="domain" description="Sulfatase N-terminal" evidence="8">
    <location>
        <begin position="34"/>
        <end position="376"/>
    </location>
</feature>
<comment type="cofactor">
    <cofactor evidence="1">
        <name>Ca(2+)</name>
        <dbReference type="ChEBI" id="CHEBI:29108"/>
    </cofactor>
</comment>
<dbReference type="SUPFAM" id="SSF53649">
    <property type="entry name" value="Alkaline phosphatase-like"/>
    <property type="match status" value="1"/>
</dbReference>